<dbReference type="GO" id="GO:0003677">
    <property type="term" value="F:DNA binding"/>
    <property type="evidence" value="ECO:0007669"/>
    <property type="project" value="InterPro"/>
</dbReference>
<dbReference type="InterPro" id="IPR050987">
    <property type="entry name" value="AtrR-like"/>
</dbReference>
<protein>
    <recommendedName>
        <fullName evidence="2">Xylanolytic transcriptional activator regulatory domain-containing protein</fullName>
    </recommendedName>
</protein>
<keyword evidence="1" id="KW-0539">Nucleus</keyword>
<dbReference type="GO" id="GO:0008270">
    <property type="term" value="F:zinc ion binding"/>
    <property type="evidence" value="ECO:0007669"/>
    <property type="project" value="InterPro"/>
</dbReference>
<dbReference type="OrthoDB" id="3266505at2759"/>
<dbReference type="EMBL" id="KZ613502">
    <property type="protein sequence ID" value="PMD16999.1"/>
    <property type="molecule type" value="Genomic_DNA"/>
</dbReference>
<dbReference type="AlphaFoldDB" id="A0A2J6PSN5"/>
<dbReference type="PANTHER" id="PTHR46910:SF9">
    <property type="entry name" value="MISCELLANEOUS ZN(II)2CYS6 TRANSCRIPTION FACTOR (EUROFUNG)"/>
    <property type="match status" value="1"/>
</dbReference>
<keyword evidence="4" id="KW-1185">Reference proteome</keyword>
<feature type="domain" description="Xylanolytic transcriptional activator regulatory" evidence="2">
    <location>
        <begin position="205"/>
        <end position="279"/>
    </location>
</feature>
<dbReference type="SMART" id="SM00906">
    <property type="entry name" value="Fungal_trans"/>
    <property type="match status" value="1"/>
</dbReference>
<evidence type="ECO:0000259" key="2">
    <source>
        <dbReference type="SMART" id="SM00906"/>
    </source>
</evidence>
<feature type="non-terminal residue" evidence="3">
    <location>
        <position position="514"/>
    </location>
</feature>
<dbReference type="GO" id="GO:0003700">
    <property type="term" value="F:DNA-binding transcription factor activity"/>
    <property type="evidence" value="ECO:0007669"/>
    <property type="project" value="InterPro"/>
</dbReference>
<dbReference type="GO" id="GO:0006351">
    <property type="term" value="P:DNA-templated transcription"/>
    <property type="evidence" value="ECO:0007669"/>
    <property type="project" value="InterPro"/>
</dbReference>
<reference evidence="3 4" key="1">
    <citation type="submission" date="2016-05" db="EMBL/GenBank/DDBJ databases">
        <title>A degradative enzymes factory behind the ericoid mycorrhizal symbiosis.</title>
        <authorList>
            <consortium name="DOE Joint Genome Institute"/>
            <person name="Martino E."/>
            <person name="Morin E."/>
            <person name="Grelet G."/>
            <person name="Kuo A."/>
            <person name="Kohler A."/>
            <person name="Daghino S."/>
            <person name="Barry K."/>
            <person name="Choi C."/>
            <person name="Cichocki N."/>
            <person name="Clum A."/>
            <person name="Copeland A."/>
            <person name="Hainaut M."/>
            <person name="Haridas S."/>
            <person name="Labutti K."/>
            <person name="Lindquist E."/>
            <person name="Lipzen A."/>
            <person name="Khouja H.-R."/>
            <person name="Murat C."/>
            <person name="Ohm R."/>
            <person name="Olson A."/>
            <person name="Spatafora J."/>
            <person name="Veneault-Fourrey C."/>
            <person name="Henrissat B."/>
            <person name="Grigoriev I."/>
            <person name="Martin F."/>
            <person name="Perotto S."/>
        </authorList>
    </citation>
    <scope>NUCLEOTIDE SEQUENCE [LARGE SCALE GENOMIC DNA]</scope>
    <source>
        <strain evidence="3 4">UAMH 7357</strain>
    </source>
</reference>
<sequence>EMGHMRSDNVTGSTIFVGSGSGIFFVRTVRAALAKHLSSSSEVVSEMVPGEDDHVHPQSPPNSLWNRDEVDFSSPDQIQVDPSITFDSLVRWSESYFDIWHPPFPFLHAPSILELFEKVASHGVSPLNSIESIVVRSVLSIAVADRRQLPACNETLVPSTLIFRSIEDAVSCLVPILIQPSTISSIQAAVSIQVFLLSMLRLNTASRFSGLIIQMAFHLGLHRCPTRYKQFSKPEADMRRRLFWSIYSLERFLVQSLGLPLSLKDDDVDVCHPQEENHLEDDGYGNITYPPHELFLLPEFLARNSQIKGLILELRHKNIKFRVTDPDEVARIDAEISRWWNDVQDFIDPVSTEDDDLYTAEANATITHLKPCHRLLLVVQKHEAVILLNRPVITSGSSIAIAAAMQKCIGASKAIISIVFQHLQNSLRSEGSRDGRIQQPLFWPGFTWCVWMSGLILLYAASDGCYSVSVAERLANRCIKILDNISLRGGFWPGACAATIRDLQQALQKKVEND</sequence>
<evidence type="ECO:0000313" key="3">
    <source>
        <dbReference type="EMBL" id="PMD16999.1"/>
    </source>
</evidence>
<dbReference type="Pfam" id="PF04082">
    <property type="entry name" value="Fungal_trans"/>
    <property type="match status" value="1"/>
</dbReference>
<dbReference type="STRING" id="1745343.A0A2J6PSN5"/>
<evidence type="ECO:0000313" key="4">
    <source>
        <dbReference type="Proteomes" id="UP000235672"/>
    </source>
</evidence>
<name>A0A2J6PSN5_9HELO</name>
<proteinExistence type="predicted"/>
<organism evidence="3 4">
    <name type="scientific">Hyaloscypha hepaticicola</name>
    <dbReference type="NCBI Taxonomy" id="2082293"/>
    <lineage>
        <taxon>Eukaryota</taxon>
        <taxon>Fungi</taxon>
        <taxon>Dikarya</taxon>
        <taxon>Ascomycota</taxon>
        <taxon>Pezizomycotina</taxon>
        <taxon>Leotiomycetes</taxon>
        <taxon>Helotiales</taxon>
        <taxon>Hyaloscyphaceae</taxon>
        <taxon>Hyaloscypha</taxon>
    </lineage>
</organism>
<accession>A0A2J6PSN5</accession>
<dbReference type="Proteomes" id="UP000235672">
    <property type="component" value="Unassembled WGS sequence"/>
</dbReference>
<dbReference type="InterPro" id="IPR007219">
    <property type="entry name" value="XnlR_reg_dom"/>
</dbReference>
<dbReference type="CDD" id="cd12148">
    <property type="entry name" value="fungal_TF_MHR"/>
    <property type="match status" value="1"/>
</dbReference>
<evidence type="ECO:0000256" key="1">
    <source>
        <dbReference type="ARBA" id="ARBA00023242"/>
    </source>
</evidence>
<feature type="non-terminal residue" evidence="3">
    <location>
        <position position="1"/>
    </location>
</feature>
<dbReference type="PANTHER" id="PTHR46910">
    <property type="entry name" value="TRANSCRIPTION FACTOR PDR1"/>
    <property type="match status" value="1"/>
</dbReference>
<gene>
    <name evidence="3" type="ORF">NA56DRAFT_529952</name>
</gene>